<name>A0A5N6TPU3_ASPAV</name>
<sequence>MSTINSQPTSPAGWKEYADLLDIPLKEASPSEEDEVIATYRNVYLDSSTLSEKSVDRLYIYTDVLAFTESEVTISPPKASRVYIFTRVLTADAPVNIRLSPAAESTCSVLIYASILDQPVTISAGGSIPTTLQLGPGTGHLGLAAVASGDGLEVEYENLYSVDQHFDFEASLQTQLRIALALFWRNSSIAISLCAHVAAATSKPSQYPLINAQAVSLGQQLAAQAMSGPNSSYVPVLPIDTYMDTLQTAMVATSTFEDQYERFHEDGLEVDDQLKAANVMLQTAINQKGMRTNQRDTASSKYESASKVASNCNLQLQLDSSELVVAQVNFEEGIREWKLEQSLKAAFSIITAIVTFAVGIGEMCMGDPAGEAGAAAAVENAVQEVEAAEELAEQTGKYLSSDTMKKLKDCSTAMQEIYELMDSIYTAVKGLESDPSAEIPSIDQVSGSSQGDADAEAIVAIAAWDKWILESDDQMSFAVGEGIGGASDYQLALRKHAINGKQLAQAQAEAVKAGQEYVQAQMEVVVCENDIENLQALIDQYKDEEGAYVQAAAKFYDRFMALKTSLVIEMRNVLWAYKYYALKDSSVTLDSQKSAADYQQDVFVIKQELENVDSEYASDDQVFKEDVKSEKLPSNYHKLLVEGLKGSDHSASFTLVPDTDTTGENTTRESFASVFNDGYHYRLDGLRVQLRGAKSASEDTVTAKLQISTSGVYSDTTEDKELLNFTSIPQVKRFHYDLSATGEIGETRVDSIFEAVNHTEPPPFAQWTIKVANPDELDLDGLTGIDLHWEGRARYEPIRRRKA</sequence>
<dbReference type="PANTHER" id="PTHR34714:SF2">
    <property type="entry name" value="EGF-LIKE DOMAIN-CONTAINING PROTEIN"/>
    <property type="match status" value="1"/>
</dbReference>
<keyword evidence="3" id="KW-1185">Reference proteome</keyword>
<dbReference type="Proteomes" id="UP000325780">
    <property type="component" value="Unassembled WGS sequence"/>
</dbReference>
<dbReference type="AlphaFoldDB" id="A0A5N6TPU3"/>
<proteinExistence type="predicted"/>
<dbReference type="OrthoDB" id="3509531at2759"/>
<evidence type="ECO:0000313" key="2">
    <source>
        <dbReference type="EMBL" id="KAE8148376.1"/>
    </source>
</evidence>
<accession>A0A5N6TPU3</accession>
<dbReference type="EMBL" id="ML742163">
    <property type="protein sequence ID" value="KAE8148376.1"/>
    <property type="molecule type" value="Genomic_DNA"/>
</dbReference>
<evidence type="ECO:0000256" key="1">
    <source>
        <dbReference type="SAM" id="Coils"/>
    </source>
</evidence>
<feature type="coiled-coil region" evidence="1">
    <location>
        <begin position="503"/>
        <end position="544"/>
    </location>
</feature>
<protein>
    <submittedName>
        <fullName evidence="2">Uncharacterized protein</fullName>
    </submittedName>
</protein>
<keyword evidence="1" id="KW-0175">Coiled coil</keyword>
<organism evidence="2 3">
    <name type="scientific">Aspergillus avenaceus</name>
    <dbReference type="NCBI Taxonomy" id="36643"/>
    <lineage>
        <taxon>Eukaryota</taxon>
        <taxon>Fungi</taxon>
        <taxon>Dikarya</taxon>
        <taxon>Ascomycota</taxon>
        <taxon>Pezizomycotina</taxon>
        <taxon>Eurotiomycetes</taxon>
        <taxon>Eurotiomycetidae</taxon>
        <taxon>Eurotiales</taxon>
        <taxon>Aspergillaceae</taxon>
        <taxon>Aspergillus</taxon>
        <taxon>Aspergillus subgen. Circumdati</taxon>
    </lineage>
</organism>
<dbReference type="PANTHER" id="PTHR34714">
    <property type="entry name" value="EGF-LIKE DOMAIN-CONTAINING PROTEIN"/>
    <property type="match status" value="1"/>
</dbReference>
<reference evidence="2 3" key="1">
    <citation type="submission" date="2019-04" db="EMBL/GenBank/DDBJ databases">
        <title>Friends and foes A comparative genomics study of 23 Aspergillus species from section Flavi.</title>
        <authorList>
            <consortium name="DOE Joint Genome Institute"/>
            <person name="Kjaerbolling I."/>
            <person name="Vesth T."/>
            <person name="Frisvad J.C."/>
            <person name="Nybo J.L."/>
            <person name="Theobald S."/>
            <person name="Kildgaard S."/>
            <person name="Isbrandt T."/>
            <person name="Kuo A."/>
            <person name="Sato A."/>
            <person name="Lyhne E.K."/>
            <person name="Kogle M.E."/>
            <person name="Wiebenga A."/>
            <person name="Kun R.S."/>
            <person name="Lubbers R.J."/>
            <person name="Makela M.R."/>
            <person name="Barry K."/>
            <person name="Chovatia M."/>
            <person name="Clum A."/>
            <person name="Daum C."/>
            <person name="Haridas S."/>
            <person name="He G."/>
            <person name="LaButti K."/>
            <person name="Lipzen A."/>
            <person name="Mondo S."/>
            <person name="Riley R."/>
            <person name="Salamov A."/>
            <person name="Simmons B.A."/>
            <person name="Magnuson J.K."/>
            <person name="Henrissat B."/>
            <person name="Mortensen U.H."/>
            <person name="Larsen T.O."/>
            <person name="Devries R.P."/>
            <person name="Grigoriev I.V."/>
            <person name="Machida M."/>
            <person name="Baker S.E."/>
            <person name="Andersen M.R."/>
        </authorList>
    </citation>
    <scope>NUCLEOTIDE SEQUENCE [LARGE SCALE GENOMIC DNA]</scope>
    <source>
        <strain evidence="2 3">IBT 18842</strain>
    </source>
</reference>
<gene>
    <name evidence="2" type="ORF">BDV25DRAFT_141848</name>
</gene>
<evidence type="ECO:0000313" key="3">
    <source>
        <dbReference type="Proteomes" id="UP000325780"/>
    </source>
</evidence>